<dbReference type="GO" id="GO:0005634">
    <property type="term" value="C:nucleus"/>
    <property type="evidence" value="ECO:0007669"/>
    <property type="project" value="InterPro"/>
</dbReference>
<dbReference type="GO" id="GO:0005737">
    <property type="term" value="C:cytoplasm"/>
    <property type="evidence" value="ECO:0007669"/>
    <property type="project" value="InterPro"/>
</dbReference>
<dbReference type="InterPro" id="IPR028426">
    <property type="entry name" value="Huntingtin_fam"/>
</dbReference>
<accession>A0A7I8VLY8</accession>
<dbReference type="InterPro" id="IPR048413">
    <property type="entry name" value="Htt_C-HEAT_rpt"/>
</dbReference>
<dbReference type="PANTHER" id="PTHR10170">
    <property type="entry name" value="HUNTINGTON DISEASE PROTEIN"/>
    <property type="match status" value="1"/>
</dbReference>
<dbReference type="InterPro" id="IPR000091">
    <property type="entry name" value="Huntingtin"/>
</dbReference>
<feature type="compositionally biased region" description="Low complexity" evidence="1">
    <location>
        <begin position="1"/>
        <end position="16"/>
    </location>
</feature>
<dbReference type="AlphaFoldDB" id="A0A7I8VLY8"/>
<protein>
    <submittedName>
        <fullName evidence="2">DgyrCDS5598</fullName>
    </submittedName>
</protein>
<organism evidence="2 3">
    <name type="scientific">Dimorphilus gyrociliatus</name>
    <dbReference type="NCBI Taxonomy" id="2664684"/>
    <lineage>
        <taxon>Eukaryota</taxon>
        <taxon>Metazoa</taxon>
        <taxon>Spiralia</taxon>
        <taxon>Lophotrochozoa</taxon>
        <taxon>Annelida</taxon>
        <taxon>Polychaeta</taxon>
        <taxon>Polychaeta incertae sedis</taxon>
        <taxon>Dinophilidae</taxon>
        <taxon>Dimorphilus</taxon>
    </lineage>
</organism>
<sequence length="373" mass="41135">MSHSASTGDDSTASDSPDLEMVEAPKTVSMVTGDELDIRSCVQLLLDLFTQFVSPSPEIATPPALLCQVMRSMVAVTDVLDQAPHYEWLLHNLLQVDKLRPVDDELVRQYLAIGACKAACFSGQFEMRQEKLISLIDNGLQSSHVPSRAAALHASVFLLQSAPNNSAAIDKTYEDKTALGLYLCLINGFERLILSGCLSTSQITAVVKLSINKLLMQNVQRSLHAVRLLLACMHFGTRGAESSITEIDVEMSIVTMERITVIFDRIRKSAFAEAKVLCRILPRLLIEFCSPDDVMNKVIGEFISNQQPHPQLLAKVLSEVFSKLINDEKADVVVNWLMLSLSNLAQRTPLSMAIWSLTVCFVSASQSNQLRAL</sequence>
<feature type="region of interest" description="Disordered" evidence="1">
    <location>
        <begin position="1"/>
        <end position="21"/>
    </location>
</feature>
<dbReference type="PANTHER" id="PTHR10170:SF10">
    <property type="entry name" value="HUNTINGTIN"/>
    <property type="match status" value="1"/>
</dbReference>
<evidence type="ECO:0000256" key="1">
    <source>
        <dbReference type="SAM" id="MobiDB-lite"/>
    </source>
</evidence>
<dbReference type="PRINTS" id="PR00375">
    <property type="entry name" value="HUNTINGTIN"/>
</dbReference>
<evidence type="ECO:0000313" key="3">
    <source>
        <dbReference type="Proteomes" id="UP000549394"/>
    </source>
</evidence>
<dbReference type="EMBL" id="CAJFCJ010000006">
    <property type="protein sequence ID" value="CAD5116743.1"/>
    <property type="molecule type" value="Genomic_DNA"/>
</dbReference>
<keyword evidence="3" id="KW-1185">Reference proteome</keyword>
<comment type="caution">
    <text evidence="2">The sequence shown here is derived from an EMBL/GenBank/DDBJ whole genome shotgun (WGS) entry which is preliminary data.</text>
</comment>
<gene>
    <name evidence="2" type="ORF">DGYR_LOCUS5338</name>
</gene>
<dbReference type="OrthoDB" id="10065698at2759"/>
<proteinExistence type="predicted"/>
<evidence type="ECO:0000313" key="2">
    <source>
        <dbReference type="EMBL" id="CAD5116743.1"/>
    </source>
</evidence>
<dbReference type="Proteomes" id="UP000549394">
    <property type="component" value="Unassembled WGS sequence"/>
</dbReference>
<dbReference type="Pfam" id="PF20927">
    <property type="entry name" value="Htt_C-HEAT"/>
    <property type="match status" value="2"/>
</dbReference>
<reference evidence="2 3" key="1">
    <citation type="submission" date="2020-08" db="EMBL/GenBank/DDBJ databases">
        <authorList>
            <person name="Hejnol A."/>
        </authorList>
    </citation>
    <scope>NUCLEOTIDE SEQUENCE [LARGE SCALE GENOMIC DNA]</scope>
</reference>
<name>A0A7I8VLY8_9ANNE</name>